<dbReference type="GO" id="GO:0006556">
    <property type="term" value="P:S-adenosylmethionine biosynthetic process"/>
    <property type="evidence" value="ECO:0007669"/>
    <property type="project" value="UniProtKB-UniRule"/>
</dbReference>
<accession>D1YYL3</accession>
<feature type="domain" description="S-adenosylmethionine synthetase central" evidence="15">
    <location>
        <begin position="112"/>
        <end position="228"/>
    </location>
</feature>
<proteinExistence type="inferred from homology"/>
<dbReference type="Pfam" id="PF00438">
    <property type="entry name" value="S-AdoMet_synt_N"/>
    <property type="match status" value="1"/>
</dbReference>
<dbReference type="PATRIC" id="fig|304371.9.peg.1500"/>
<dbReference type="KEGG" id="mpd:MCP_1463"/>
<evidence type="ECO:0000256" key="1">
    <source>
        <dbReference type="ARBA" id="ARBA00001946"/>
    </source>
</evidence>
<name>D1YYL3_METPS</name>
<dbReference type="EC" id="2.5.1.6" evidence="5 13"/>
<dbReference type="InParanoid" id="D1YYL3"/>
<dbReference type="Pfam" id="PF02772">
    <property type="entry name" value="S-AdoMet_synt_M"/>
    <property type="match status" value="1"/>
</dbReference>
<evidence type="ECO:0000256" key="8">
    <source>
        <dbReference type="ARBA" id="ARBA00022723"/>
    </source>
</evidence>
<dbReference type="CDD" id="cd18079">
    <property type="entry name" value="S-AdoMet_synt"/>
    <property type="match status" value="1"/>
</dbReference>
<dbReference type="InterPro" id="IPR022629">
    <property type="entry name" value="S-AdoMet_synt_central"/>
</dbReference>
<evidence type="ECO:0000256" key="4">
    <source>
        <dbReference type="ARBA" id="ARBA00009685"/>
    </source>
</evidence>
<dbReference type="PANTHER" id="PTHR11964">
    <property type="entry name" value="S-ADENOSYLMETHIONINE SYNTHETASE"/>
    <property type="match status" value="1"/>
</dbReference>
<dbReference type="UniPathway" id="UPA00315">
    <property type="reaction ID" value="UER00080"/>
</dbReference>
<keyword evidence="9" id="KW-0547">Nucleotide-binding</keyword>
<dbReference type="GO" id="GO:0004478">
    <property type="term" value="F:methionine adenosyltransferase activity"/>
    <property type="evidence" value="ECO:0007669"/>
    <property type="project" value="UniProtKB-UniRule"/>
</dbReference>
<dbReference type="InterPro" id="IPR022636">
    <property type="entry name" value="S-AdoMet_synthetase_sfam"/>
</dbReference>
<dbReference type="Proteomes" id="UP000001882">
    <property type="component" value="Chromosome"/>
</dbReference>
<dbReference type="PIRSF" id="PIRSF000497">
    <property type="entry name" value="MAT"/>
    <property type="match status" value="1"/>
</dbReference>
<protein>
    <recommendedName>
        <fullName evidence="5 13">Methionine adenosyltransferase</fullName>
        <ecNumber evidence="5 13">2.5.1.6</ecNumber>
    </recommendedName>
</protein>
<dbReference type="GeneID" id="8681412"/>
<evidence type="ECO:0000313" key="18">
    <source>
        <dbReference type="Proteomes" id="UP000001882"/>
    </source>
</evidence>
<evidence type="ECO:0000256" key="2">
    <source>
        <dbReference type="ARBA" id="ARBA00001958"/>
    </source>
</evidence>
<evidence type="ECO:0000256" key="13">
    <source>
        <dbReference type="NCBIfam" id="TIGR01034"/>
    </source>
</evidence>
<comment type="cofactor">
    <cofactor evidence="1">
        <name>Mg(2+)</name>
        <dbReference type="ChEBI" id="CHEBI:18420"/>
    </cofactor>
</comment>
<comment type="pathway">
    <text evidence="3">Amino-acid biosynthesis; S-adenosyl-L-methionine biosynthesis; S-adenosyl-L-methionine from L-methionine: step 1/1.</text>
</comment>
<keyword evidence="11" id="KW-0460">Magnesium</keyword>
<evidence type="ECO:0000259" key="14">
    <source>
        <dbReference type="Pfam" id="PF00438"/>
    </source>
</evidence>
<evidence type="ECO:0000256" key="5">
    <source>
        <dbReference type="ARBA" id="ARBA00012828"/>
    </source>
</evidence>
<dbReference type="Gene3D" id="3.30.300.10">
    <property type="match status" value="3"/>
</dbReference>
<sequence>MSLEKHLFTSESVTEGHPDKMADQISDSVLDAILAKDPLGRVACETLVSTGMAVVAGEITTNCYVDIPKIVRNTIKEIGYTRAKFGFDCENCAVLTSIDEQSPDIAMGVDVQGAGDQGMMFGFACNETPELMPMPIMLAHKLAMRLAEVRKNKVVDYLRPDGKTQVTIEYEDDRPLRVDTIIVSTQHSEKVEQPQIKSDVIEHVIKPVIPEGFFDKKTKVLVNPTGRFVLGGPHADTGLTGRKIIVDTYGGMGRHGGGAFSGKDPTKVDRSACYMARYIAKNVVAAGLATRCEVQLAYAIGVAEPVSIMLDTYRTNTISHKKIVELIRENFQLTPQGIIKSLDLRRPIYRQTAAYGHFGRNNKDFTWERTDKAEQMRKDAGF</sequence>
<reference evidence="17 18" key="1">
    <citation type="journal article" date="2007" name="Appl. Environ. Microbiol.">
        <title>Isolation of key methanogens for global methane emission from rice paddy fields: a novel isolate affiliated with the clone cluster rice cluster I.</title>
        <authorList>
            <person name="Sakai S."/>
            <person name="Imachi H."/>
            <person name="Sekiguchi Y."/>
            <person name="Ohashi A."/>
            <person name="Harada H."/>
            <person name="Kamagata Y."/>
        </authorList>
    </citation>
    <scope>NUCLEOTIDE SEQUENCE [LARGE SCALE GENOMIC DNA]</scope>
    <source>
        <strain evidence="18">DSM 17711 / JCM 13418 / NBRC 101707 / SANAE</strain>
    </source>
</reference>
<feature type="domain" description="S-adenosylmethionine synthetase C-terminal" evidence="16">
    <location>
        <begin position="230"/>
        <end position="369"/>
    </location>
</feature>
<dbReference type="Pfam" id="PF02773">
    <property type="entry name" value="S-AdoMet_synt_C"/>
    <property type="match status" value="1"/>
</dbReference>
<comment type="similarity">
    <text evidence="4">Belongs to the AdoMet synthase family.</text>
</comment>
<dbReference type="NCBIfam" id="TIGR01034">
    <property type="entry name" value="metK"/>
    <property type="match status" value="1"/>
</dbReference>
<comment type="cofactor">
    <cofactor evidence="2">
        <name>K(+)</name>
        <dbReference type="ChEBI" id="CHEBI:29103"/>
    </cofactor>
</comment>
<feature type="domain" description="S-adenosylmethionine synthetase N-terminal" evidence="14">
    <location>
        <begin position="6"/>
        <end position="103"/>
    </location>
</feature>
<evidence type="ECO:0000259" key="15">
    <source>
        <dbReference type="Pfam" id="PF02772"/>
    </source>
</evidence>
<evidence type="ECO:0000256" key="9">
    <source>
        <dbReference type="ARBA" id="ARBA00022741"/>
    </source>
</evidence>
<keyword evidence="7" id="KW-0808">Transferase</keyword>
<dbReference type="EMBL" id="AP011532">
    <property type="protein sequence ID" value="BAI61535.1"/>
    <property type="molecule type" value="Genomic_DNA"/>
</dbReference>
<dbReference type="eggNOG" id="arCOG07444">
    <property type="taxonomic scope" value="Archaea"/>
</dbReference>
<dbReference type="GO" id="GO:0005524">
    <property type="term" value="F:ATP binding"/>
    <property type="evidence" value="ECO:0007669"/>
    <property type="project" value="UniProtKB-KW"/>
</dbReference>
<keyword evidence="18" id="KW-1185">Reference proteome</keyword>
<evidence type="ECO:0000256" key="12">
    <source>
        <dbReference type="ARBA" id="ARBA00022958"/>
    </source>
</evidence>
<dbReference type="HAMAP" id="MF_00086">
    <property type="entry name" value="S_AdoMet_synth1"/>
    <property type="match status" value="1"/>
</dbReference>
<evidence type="ECO:0000256" key="3">
    <source>
        <dbReference type="ARBA" id="ARBA00005224"/>
    </source>
</evidence>
<evidence type="ECO:0000313" key="17">
    <source>
        <dbReference type="EMBL" id="BAI61535.1"/>
    </source>
</evidence>
<reference evidence="17 18" key="2">
    <citation type="journal article" date="2008" name="Int. J. Syst. Evol. Microbiol.">
        <title>Methanocella paludicola gen. nov., sp. nov., a methane-producing archaeon, the first isolate of the lineage 'Rice Cluster I', and proposal of the new archaeal order Methanocellales ord. nov.</title>
        <authorList>
            <person name="Sakai S."/>
            <person name="Imachi H."/>
            <person name="Hanada S."/>
            <person name="Ohashi A."/>
            <person name="Harada H."/>
            <person name="Kamagata Y."/>
        </authorList>
    </citation>
    <scope>NUCLEOTIDE SEQUENCE [LARGE SCALE GENOMIC DNA]</scope>
    <source>
        <strain evidence="18">DSM 17711 / JCM 13418 / NBRC 101707 / SANAE</strain>
    </source>
</reference>
<dbReference type="InterPro" id="IPR022628">
    <property type="entry name" value="S-AdoMet_synt_N"/>
</dbReference>
<dbReference type="InterPro" id="IPR022631">
    <property type="entry name" value="ADOMET_SYNTHASE_CS"/>
</dbReference>
<dbReference type="PROSITE" id="PS00376">
    <property type="entry name" value="ADOMET_SYNTHASE_1"/>
    <property type="match status" value="1"/>
</dbReference>
<gene>
    <name evidence="17" type="primary">metK</name>
    <name evidence="17" type="ordered locus">MCP_1463</name>
</gene>
<evidence type="ECO:0000256" key="7">
    <source>
        <dbReference type="ARBA" id="ARBA00022679"/>
    </source>
</evidence>
<dbReference type="InterPro" id="IPR022630">
    <property type="entry name" value="S-AdoMet_synt_C"/>
</dbReference>
<dbReference type="SUPFAM" id="SSF55973">
    <property type="entry name" value="S-adenosylmethionine synthetase"/>
    <property type="match status" value="3"/>
</dbReference>
<organism evidence="17 18">
    <name type="scientific">Methanocella paludicola (strain DSM 17711 / JCM 13418 / NBRC 101707 / SANAE)</name>
    <dbReference type="NCBI Taxonomy" id="304371"/>
    <lineage>
        <taxon>Archaea</taxon>
        <taxon>Methanobacteriati</taxon>
        <taxon>Methanobacteriota</taxon>
        <taxon>Stenosarchaea group</taxon>
        <taxon>Methanomicrobia</taxon>
        <taxon>Methanocellales</taxon>
        <taxon>Methanocellaceae</taxon>
        <taxon>Methanocella</taxon>
    </lineage>
</organism>
<evidence type="ECO:0000256" key="10">
    <source>
        <dbReference type="ARBA" id="ARBA00022840"/>
    </source>
</evidence>
<dbReference type="FunFam" id="3.30.300.10:FF:000003">
    <property type="entry name" value="S-adenosylmethionine synthase"/>
    <property type="match status" value="1"/>
</dbReference>
<dbReference type="STRING" id="304371.MCP_1463"/>
<dbReference type="PROSITE" id="PS00377">
    <property type="entry name" value="ADOMET_SYNTHASE_2"/>
    <property type="match status" value="1"/>
</dbReference>
<dbReference type="OrthoDB" id="6056at2157"/>
<dbReference type="AlphaFoldDB" id="D1YYL3"/>
<evidence type="ECO:0000256" key="11">
    <source>
        <dbReference type="ARBA" id="ARBA00022842"/>
    </source>
</evidence>
<dbReference type="FunFam" id="3.30.300.10:FF:000004">
    <property type="entry name" value="S-adenosylmethionine synthase"/>
    <property type="match status" value="1"/>
</dbReference>
<dbReference type="RefSeq" id="WP_012900214.1">
    <property type="nucleotide sequence ID" value="NC_013665.1"/>
</dbReference>
<evidence type="ECO:0000259" key="16">
    <source>
        <dbReference type="Pfam" id="PF02773"/>
    </source>
</evidence>
<dbReference type="GO" id="GO:0006730">
    <property type="term" value="P:one-carbon metabolic process"/>
    <property type="evidence" value="ECO:0007669"/>
    <property type="project" value="UniProtKB-KW"/>
</dbReference>
<keyword evidence="10" id="KW-0067">ATP-binding</keyword>
<evidence type="ECO:0000256" key="6">
    <source>
        <dbReference type="ARBA" id="ARBA00022563"/>
    </source>
</evidence>
<dbReference type="InterPro" id="IPR002133">
    <property type="entry name" value="S-AdoMet_synthetase"/>
</dbReference>
<dbReference type="GO" id="GO:0046872">
    <property type="term" value="F:metal ion binding"/>
    <property type="evidence" value="ECO:0007669"/>
    <property type="project" value="UniProtKB-KW"/>
</dbReference>
<reference evidence="18" key="3">
    <citation type="journal article" date="2011" name="PLoS ONE">
        <title>Genome sequence of a mesophilic hydrogenotrophic methanogen Methanocella paludicola, the first cultivated representative of the order Methanocellales.</title>
        <authorList>
            <person name="Sakai S."/>
            <person name="Takaki Y."/>
            <person name="Shimamura S."/>
            <person name="Sekine M."/>
            <person name="Tajima T."/>
            <person name="Kosugi H."/>
            <person name="Ichikawa N."/>
            <person name="Tasumi E."/>
            <person name="Hiraki A.T."/>
            <person name="Shimizu A."/>
            <person name="Kato Y."/>
            <person name="Nishiko R."/>
            <person name="Mori K."/>
            <person name="Fujita N."/>
            <person name="Imachi H."/>
            <person name="Takai K."/>
        </authorList>
    </citation>
    <scope>NUCLEOTIDE SEQUENCE [LARGE SCALE GENOMIC DNA]</scope>
    <source>
        <strain evidence="18">DSM 17711 / JCM 13418 / NBRC 101707 / SANAE</strain>
    </source>
</reference>
<keyword evidence="6" id="KW-0554">One-carbon metabolism</keyword>
<keyword evidence="12" id="KW-0630">Potassium</keyword>
<keyword evidence="8" id="KW-0479">Metal-binding</keyword>